<dbReference type="InterPro" id="IPR010290">
    <property type="entry name" value="TM_effector"/>
</dbReference>
<keyword evidence="9" id="KW-1185">Reference proteome</keyword>
<keyword evidence="5 7" id="KW-1133">Transmembrane helix</keyword>
<dbReference type="PANTHER" id="PTHR23513:SF11">
    <property type="entry name" value="STAPHYLOFERRIN A TRANSPORTER"/>
    <property type="match status" value="1"/>
</dbReference>
<feature type="transmembrane region" description="Helical" evidence="7">
    <location>
        <begin position="150"/>
        <end position="168"/>
    </location>
</feature>
<dbReference type="Gene3D" id="1.20.1250.20">
    <property type="entry name" value="MFS general substrate transporter like domains"/>
    <property type="match status" value="1"/>
</dbReference>
<keyword evidence="2" id="KW-0813">Transport</keyword>
<protein>
    <submittedName>
        <fullName evidence="8">Major facilitator superfamily MFS_1</fullName>
    </submittedName>
</protein>
<evidence type="ECO:0000313" key="8">
    <source>
        <dbReference type="EMBL" id="EFH89446.1"/>
    </source>
</evidence>
<dbReference type="GO" id="GO:0005886">
    <property type="term" value="C:plasma membrane"/>
    <property type="evidence" value="ECO:0007669"/>
    <property type="project" value="UniProtKB-SubCell"/>
</dbReference>
<dbReference type="STRING" id="485913.Krac_11003"/>
<feature type="transmembrane region" description="Helical" evidence="7">
    <location>
        <begin position="174"/>
        <end position="194"/>
    </location>
</feature>
<dbReference type="InterPro" id="IPR036259">
    <property type="entry name" value="MFS_trans_sf"/>
</dbReference>
<accession>D6TJ39</accession>
<dbReference type="EMBL" id="ADVG01000001">
    <property type="protein sequence ID" value="EFH89446.1"/>
    <property type="molecule type" value="Genomic_DNA"/>
</dbReference>
<proteinExistence type="predicted"/>
<dbReference type="RefSeq" id="WP_007906060.1">
    <property type="nucleotide sequence ID" value="NZ_ADVG01000001.1"/>
</dbReference>
<keyword evidence="6 7" id="KW-0472">Membrane</keyword>
<feature type="transmembrane region" description="Helical" evidence="7">
    <location>
        <begin position="294"/>
        <end position="311"/>
    </location>
</feature>
<dbReference type="CDD" id="cd06173">
    <property type="entry name" value="MFS_MefA_like"/>
    <property type="match status" value="1"/>
</dbReference>
<keyword evidence="3" id="KW-1003">Cell membrane</keyword>
<comment type="caution">
    <text evidence="8">The sequence shown here is derived from an EMBL/GenBank/DDBJ whole genome shotgun (WGS) entry which is preliminary data.</text>
</comment>
<feature type="transmembrane region" description="Helical" evidence="7">
    <location>
        <begin position="317"/>
        <end position="340"/>
    </location>
</feature>
<feature type="transmembrane region" description="Helical" evidence="7">
    <location>
        <begin position="106"/>
        <end position="130"/>
    </location>
</feature>
<name>D6TJ39_KTERA</name>
<feature type="transmembrane region" description="Helical" evidence="7">
    <location>
        <begin position="262"/>
        <end position="282"/>
    </location>
</feature>
<evidence type="ECO:0000256" key="4">
    <source>
        <dbReference type="ARBA" id="ARBA00022692"/>
    </source>
</evidence>
<feature type="transmembrane region" description="Helical" evidence="7">
    <location>
        <begin position="46"/>
        <end position="68"/>
    </location>
</feature>
<evidence type="ECO:0000256" key="2">
    <source>
        <dbReference type="ARBA" id="ARBA00022448"/>
    </source>
</evidence>
<evidence type="ECO:0000256" key="6">
    <source>
        <dbReference type="ARBA" id="ARBA00023136"/>
    </source>
</evidence>
<evidence type="ECO:0000313" key="9">
    <source>
        <dbReference type="Proteomes" id="UP000004508"/>
    </source>
</evidence>
<evidence type="ECO:0000256" key="5">
    <source>
        <dbReference type="ARBA" id="ARBA00022989"/>
    </source>
</evidence>
<dbReference type="OrthoDB" id="9775268at2"/>
<dbReference type="PANTHER" id="PTHR23513">
    <property type="entry name" value="INTEGRAL MEMBRANE EFFLUX PROTEIN-RELATED"/>
    <property type="match status" value="1"/>
</dbReference>
<comment type="subcellular location">
    <subcellularLocation>
        <location evidence="1">Cell membrane</location>
        <topology evidence="1">Multi-pass membrane protein</topology>
    </subcellularLocation>
</comment>
<sequence>MRFLRVLRLPHLALLWSGQVLSAMGDFFYQIAMLWLAIKIAGSQGGIFIAGIEAAAALLFGILGGIYADRWNRRYTMLTVDILRALAVGTLPLLALYGPLALWELTLVAILVGSLGAFFNPALQASLPALVPDKVMLQATNGLMDITRRLARTFGPSLAALLITFLPLSQFFTIDAFSFLISAGAILLMGRHFAWKASESTQHKNKGLGGLVLDIRKALQAIRGHKPIAWTIFASGFISMAWSAGFIIGIPLFASQVLKGTVSAYGLIVAAYGAGNVVSNLLIGSLPLRRPVRIMLLGRLIVGGGFILMISQPNLAMAMFGAALAATGGPMGDIPLAIMMQTELPSQHIGKVYSLYDMISSLGSILGPMLAALLYAYLTVPQAIAICGLIIATTSVMGFTRLREA</sequence>
<dbReference type="Pfam" id="PF05977">
    <property type="entry name" value="MFS_3"/>
    <property type="match status" value="1"/>
</dbReference>
<reference evidence="8 9" key="1">
    <citation type="journal article" date="2011" name="Stand. Genomic Sci.">
        <title>Non-contiguous finished genome sequence and contextual data of the filamentous soil bacterium Ktedonobacter racemifer type strain (SOSP1-21).</title>
        <authorList>
            <person name="Chang Y.J."/>
            <person name="Land M."/>
            <person name="Hauser L."/>
            <person name="Chertkov O."/>
            <person name="Del Rio T.G."/>
            <person name="Nolan M."/>
            <person name="Copeland A."/>
            <person name="Tice H."/>
            <person name="Cheng J.F."/>
            <person name="Lucas S."/>
            <person name="Han C."/>
            <person name="Goodwin L."/>
            <person name="Pitluck S."/>
            <person name="Ivanova N."/>
            <person name="Ovchinikova G."/>
            <person name="Pati A."/>
            <person name="Chen A."/>
            <person name="Palaniappan K."/>
            <person name="Mavromatis K."/>
            <person name="Liolios K."/>
            <person name="Brettin T."/>
            <person name="Fiebig A."/>
            <person name="Rohde M."/>
            <person name="Abt B."/>
            <person name="Goker M."/>
            <person name="Detter J.C."/>
            <person name="Woyke T."/>
            <person name="Bristow J."/>
            <person name="Eisen J.A."/>
            <person name="Markowitz V."/>
            <person name="Hugenholtz P."/>
            <person name="Kyrpides N.C."/>
            <person name="Klenk H.P."/>
            <person name="Lapidus A."/>
        </authorList>
    </citation>
    <scope>NUCLEOTIDE SEQUENCE [LARGE SCALE GENOMIC DNA]</scope>
    <source>
        <strain evidence="9">DSM 44963</strain>
    </source>
</reference>
<evidence type="ECO:0000256" key="7">
    <source>
        <dbReference type="SAM" id="Phobius"/>
    </source>
</evidence>
<keyword evidence="4 7" id="KW-0812">Transmembrane</keyword>
<organism evidence="8 9">
    <name type="scientific">Ktedonobacter racemifer DSM 44963</name>
    <dbReference type="NCBI Taxonomy" id="485913"/>
    <lineage>
        <taxon>Bacteria</taxon>
        <taxon>Bacillati</taxon>
        <taxon>Chloroflexota</taxon>
        <taxon>Ktedonobacteria</taxon>
        <taxon>Ktedonobacterales</taxon>
        <taxon>Ktedonobacteraceae</taxon>
        <taxon>Ktedonobacter</taxon>
    </lineage>
</organism>
<feature type="transmembrane region" description="Helical" evidence="7">
    <location>
        <begin position="228"/>
        <end position="250"/>
    </location>
</feature>
<evidence type="ECO:0000256" key="1">
    <source>
        <dbReference type="ARBA" id="ARBA00004651"/>
    </source>
</evidence>
<dbReference type="SUPFAM" id="SSF103473">
    <property type="entry name" value="MFS general substrate transporter"/>
    <property type="match status" value="1"/>
</dbReference>
<dbReference type="Proteomes" id="UP000004508">
    <property type="component" value="Unassembled WGS sequence"/>
</dbReference>
<dbReference type="InParanoid" id="D6TJ39"/>
<dbReference type="AlphaFoldDB" id="D6TJ39"/>
<feature type="transmembrane region" description="Helical" evidence="7">
    <location>
        <begin position="352"/>
        <end position="377"/>
    </location>
</feature>
<feature type="transmembrane region" description="Helical" evidence="7">
    <location>
        <begin position="383"/>
        <end position="402"/>
    </location>
</feature>
<feature type="transmembrane region" description="Helical" evidence="7">
    <location>
        <begin position="80"/>
        <end position="100"/>
    </location>
</feature>
<dbReference type="eggNOG" id="COG2814">
    <property type="taxonomic scope" value="Bacteria"/>
</dbReference>
<gene>
    <name evidence="8" type="ORF">Krac_11003</name>
</gene>
<evidence type="ECO:0000256" key="3">
    <source>
        <dbReference type="ARBA" id="ARBA00022475"/>
    </source>
</evidence>